<evidence type="ECO:0000313" key="2">
    <source>
        <dbReference type="Proteomes" id="UP000023152"/>
    </source>
</evidence>
<dbReference type="EMBL" id="ASPP01000547">
    <property type="protein sequence ID" value="ETO36552.1"/>
    <property type="molecule type" value="Genomic_DNA"/>
</dbReference>
<dbReference type="Proteomes" id="UP000023152">
    <property type="component" value="Unassembled WGS sequence"/>
</dbReference>
<reference evidence="1 2" key="1">
    <citation type="journal article" date="2013" name="Curr. Biol.">
        <title>The Genome of the Foraminiferan Reticulomyxa filosa.</title>
        <authorList>
            <person name="Glockner G."/>
            <person name="Hulsmann N."/>
            <person name="Schleicher M."/>
            <person name="Noegel A.A."/>
            <person name="Eichinger L."/>
            <person name="Gallinger C."/>
            <person name="Pawlowski J."/>
            <person name="Sierra R."/>
            <person name="Euteneuer U."/>
            <person name="Pillet L."/>
            <person name="Moustafa A."/>
            <person name="Platzer M."/>
            <person name="Groth M."/>
            <person name="Szafranski K."/>
            <person name="Schliwa M."/>
        </authorList>
    </citation>
    <scope>NUCLEOTIDE SEQUENCE [LARGE SCALE GENOMIC DNA]</scope>
</reference>
<evidence type="ECO:0000313" key="1">
    <source>
        <dbReference type="EMBL" id="ETO36552.1"/>
    </source>
</evidence>
<dbReference type="AlphaFoldDB" id="X6PFT1"/>
<accession>X6PFT1</accession>
<feature type="non-terminal residue" evidence="1">
    <location>
        <position position="127"/>
    </location>
</feature>
<protein>
    <submittedName>
        <fullName evidence="1">Uncharacterized protein</fullName>
    </submittedName>
</protein>
<organism evidence="1 2">
    <name type="scientific">Reticulomyxa filosa</name>
    <dbReference type="NCBI Taxonomy" id="46433"/>
    <lineage>
        <taxon>Eukaryota</taxon>
        <taxon>Sar</taxon>
        <taxon>Rhizaria</taxon>
        <taxon>Retaria</taxon>
        <taxon>Foraminifera</taxon>
        <taxon>Monothalamids</taxon>
        <taxon>Reticulomyxidae</taxon>
        <taxon>Reticulomyxa</taxon>
    </lineage>
</organism>
<name>X6PFT1_RETFI</name>
<keyword evidence="2" id="KW-1185">Reference proteome</keyword>
<sequence>MDSLRESVTKQFALDVLPADLQFKVVSETTEERLESDDALLTLDFDHVLVHAKVLPSIKQNMLLYHQKKIKYALKEIVSFDTFKKTIESKLNLSEHIFKIQVATGPQHIKGKFIETDNDLLLLFDCE</sequence>
<proteinExistence type="predicted"/>
<comment type="caution">
    <text evidence="1">The sequence shown here is derived from an EMBL/GenBank/DDBJ whole genome shotgun (WGS) entry which is preliminary data.</text>
</comment>
<gene>
    <name evidence="1" type="ORF">RFI_00510</name>
</gene>